<reference evidence="1" key="2">
    <citation type="journal article" date="2015" name="Fish Shellfish Immunol.">
        <title>Early steps in the European eel (Anguilla anguilla)-Vibrio vulnificus interaction in the gills: Role of the RtxA13 toxin.</title>
        <authorList>
            <person name="Callol A."/>
            <person name="Pajuelo D."/>
            <person name="Ebbesson L."/>
            <person name="Teles M."/>
            <person name="MacKenzie S."/>
            <person name="Amaro C."/>
        </authorList>
    </citation>
    <scope>NUCLEOTIDE SEQUENCE</scope>
</reference>
<reference evidence="1" key="1">
    <citation type="submission" date="2014-11" db="EMBL/GenBank/DDBJ databases">
        <authorList>
            <person name="Amaro Gonzalez C."/>
        </authorList>
    </citation>
    <scope>NUCLEOTIDE SEQUENCE</scope>
</reference>
<organism evidence="1">
    <name type="scientific">Anguilla anguilla</name>
    <name type="common">European freshwater eel</name>
    <name type="synonym">Muraena anguilla</name>
    <dbReference type="NCBI Taxonomy" id="7936"/>
    <lineage>
        <taxon>Eukaryota</taxon>
        <taxon>Metazoa</taxon>
        <taxon>Chordata</taxon>
        <taxon>Craniata</taxon>
        <taxon>Vertebrata</taxon>
        <taxon>Euteleostomi</taxon>
        <taxon>Actinopterygii</taxon>
        <taxon>Neopterygii</taxon>
        <taxon>Teleostei</taxon>
        <taxon>Anguilliformes</taxon>
        <taxon>Anguillidae</taxon>
        <taxon>Anguilla</taxon>
    </lineage>
</organism>
<evidence type="ECO:0000313" key="1">
    <source>
        <dbReference type="EMBL" id="JAH40449.1"/>
    </source>
</evidence>
<accession>A0A0E9SGD9</accession>
<protein>
    <submittedName>
        <fullName evidence="1">Uncharacterized protein</fullName>
    </submittedName>
</protein>
<sequence length="16" mass="1889">MRSSNPHDMLPYLIQS</sequence>
<dbReference type="EMBL" id="GBXM01068128">
    <property type="protein sequence ID" value="JAH40449.1"/>
    <property type="molecule type" value="Transcribed_RNA"/>
</dbReference>
<proteinExistence type="predicted"/>
<dbReference type="AlphaFoldDB" id="A0A0E9SGD9"/>
<name>A0A0E9SGD9_ANGAN</name>